<evidence type="ECO:0000256" key="2">
    <source>
        <dbReference type="PIRNR" id="PIRNR001365"/>
    </source>
</evidence>
<proteinExistence type="inferred from homology"/>
<evidence type="ECO:0000313" key="3">
    <source>
        <dbReference type="EMBL" id="BAQ70834.1"/>
    </source>
</evidence>
<evidence type="ECO:0000313" key="4">
    <source>
        <dbReference type="Proteomes" id="UP000064912"/>
    </source>
</evidence>
<dbReference type="KEGG" id="rsu:NHU_03708"/>
<gene>
    <name evidence="3" type="ORF">NHU_03708</name>
</gene>
<dbReference type="Gene3D" id="3.20.20.70">
    <property type="entry name" value="Aldolase class I"/>
    <property type="match status" value="1"/>
</dbReference>
<dbReference type="Pfam" id="PF00701">
    <property type="entry name" value="DHDPS"/>
    <property type="match status" value="1"/>
</dbReference>
<name>A0A0D6B7V3_RHOSU</name>
<sequence length="308" mass="31662">MAAHPHGGLHAATICPMRADGALDLDSLEAHFAAVLATEGLDGLLLNGHAGEGVFLSRDEAATVVRHAKAIAPAKRVLAAVSAEATAEAAADAQAARAAGADGIMVFAPFSWALGADLRAIIAHHKGIAEAAEGPVYLFQGSVGSGGLHYAPDTLAALLDIEAVVGIKEGSWETRAYEDTLRQTRALRPDVAVMASGDEHLFACFQLGSDGSAVSLAALVPDLIVSLDTHVRAGETDAALAIHRKLYPLAQAIYARPGHLAAARLKACLARLGRIDSPACRAPTPPIDPAEAERLAAALAPCLEPGDD</sequence>
<keyword evidence="1 2" id="KW-0456">Lyase</keyword>
<dbReference type="SMART" id="SM01130">
    <property type="entry name" value="DHDPS"/>
    <property type="match status" value="1"/>
</dbReference>
<dbReference type="PANTHER" id="PTHR12128">
    <property type="entry name" value="DIHYDRODIPICOLINATE SYNTHASE"/>
    <property type="match status" value="1"/>
</dbReference>
<dbReference type="eggNOG" id="COG0329">
    <property type="taxonomic scope" value="Bacteria"/>
</dbReference>
<dbReference type="InterPro" id="IPR002220">
    <property type="entry name" value="DapA-like"/>
</dbReference>
<dbReference type="SUPFAM" id="SSF51569">
    <property type="entry name" value="Aldolase"/>
    <property type="match status" value="1"/>
</dbReference>
<organism evidence="3 4">
    <name type="scientific">Rhodovulum sulfidophilum</name>
    <name type="common">Rhodobacter sulfidophilus</name>
    <dbReference type="NCBI Taxonomy" id="35806"/>
    <lineage>
        <taxon>Bacteria</taxon>
        <taxon>Pseudomonadati</taxon>
        <taxon>Pseudomonadota</taxon>
        <taxon>Alphaproteobacteria</taxon>
        <taxon>Rhodobacterales</taxon>
        <taxon>Paracoccaceae</taxon>
        <taxon>Rhodovulum</taxon>
    </lineage>
</organism>
<protein>
    <submittedName>
        <fullName evidence="3">Dihydrodipicolinate synthase</fullName>
    </submittedName>
</protein>
<accession>A0A0D6B7V3</accession>
<reference evidence="3 4" key="1">
    <citation type="submission" date="2015-02" db="EMBL/GenBank/DDBJ databases">
        <title>Genome sequene of Rhodovulum sulfidophilum DSM 2351.</title>
        <authorList>
            <person name="Nagao N."/>
        </authorList>
    </citation>
    <scope>NUCLEOTIDE SEQUENCE [LARGE SCALE GENOMIC DNA]</scope>
    <source>
        <strain evidence="3 4">DSM 2351</strain>
    </source>
</reference>
<dbReference type="PIRSF" id="PIRSF001365">
    <property type="entry name" value="DHDPS"/>
    <property type="match status" value="1"/>
</dbReference>
<dbReference type="PATRIC" id="fig|35806.4.peg.3802"/>
<dbReference type="InterPro" id="IPR013785">
    <property type="entry name" value="Aldolase_TIM"/>
</dbReference>
<dbReference type="Proteomes" id="UP000064912">
    <property type="component" value="Chromosome"/>
</dbReference>
<dbReference type="PANTHER" id="PTHR12128:SF72">
    <property type="entry name" value="DIHYDRODIPICOLINATE SYNTHASE"/>
    <property type="match status" value="1"/>
</dbReference>
<dbReference type="EMBL" id="AP014800">
    <property type="protein sequence ID" value="BAQ70834.1"/>
    <property type="molecule type" value="Genomic_DNA"/>
</dbReference>
<dbReference type="CDD" id="cd00408">
    <property type="entry name" value="DHDPS-like"/>
    <property type="match status" value="1"/>
</dbReference>
<evidence type="ECO:0000256" key="1">
    <source>
        <dbReference type="ARBA" id="ARBA00023239"/>
    </source>
</evidence>
<comment type="similarity">
    <text evidence="2">Belongs to the DapA family.</text>
</comment>
<dbReference type="AlphaFoldDB" id="A0A0D6B7V3"/>
<dbReference type="GO" id="GO:0008840">
    <property type="term" value="F:4-hydroxy-tetrahydrodipicolinate synthase activity"/>
    <property type="evidence" value="ECO:0007669"/>
    <property type="project" value="TreeGrafter"/>
</dbReference>